<dbReference type="Gene3D" id="4.10.720.10">
    <property type="entry name" value="Smad anchor for receptor activation, Smad-binding domain"/>
    <property type="match status" value="1"/>
</dbReference>
<feature type="compositionally biased region" description="Polar residues" evidence="5">
    <location>
        <begin position="729"/>
        <end position="738"/>
    </location>
</feature>
<evidence type="ECO:0000256" key="1">
    <source>
        <dbReference type="ARBA" id="ARBA00022723"/>
    </source>
</evidence>
<dbReference type="InterPro" id="IPR011011">
    <property type="entry name" value="Znf_FYVE_PHD"/>
</dbReference>
<feature type="region of interest" description="Disordered" evidence="5">
    <location>
        <begin position="126"/>
        <end position="163"/>
    </location>
</feature>
<feature type="region of interest" description="Disordered" evidence="5">
    <location>
        <begin position="673"/>
        <end position="693"/>
    </location>
</feature>
<name>A0A8B7NZQ9_HYAAZ</name>
<dbReference type="Proteomes" id="UP000694843">
    <property type="component" value="Unplaced"/>
</dbReference>
<feature type="compositionally biased region" description="Polar residues" evidence="5">
    <location>
        <begin position="52"/>
        <end position="65"/>
    </location>
</feature>
<dbReference type="SMART" id="SM00064">
    <property type="entry name" value="FYVE"/>
    <property type="match status" value="1"/>
</dbReference>
<dbReference type="Pfam" id="PF11409">
    <property type="entry name" value="SARA"/>
    <property type="match status" value="1"/>
</dbReference>
<gene>
    <name evidence="8" type="primary">LOC108674859</name>
</gene>
<dbReference type="InterPro" id="IPR017455">
    <property type="entry name" value="Znf_FYVE-rel"/>
</dbReference>
<dbReference type="InterPro" id="IPR024608">
    <property type="entry name" value="SARA-like_SBD"/>
</dbReference>
<accession>A0A8B7NZQ9</accession>
<dbReference type="SMART" id="SM01421">
    <property type="entry name" value="DUF3480"/>
    <property type="match status" value="1"/>
</dbReference>
<dbReference type="InterPro" id="IPR022557">
    <property type="entry name" value="SARA-like_C"/>
</dbReference>
<feature type="region of interest" description="Disordered" evidence="5">
    <location>
        <begin position="764"/>
        <end position="796"/>
    </location>
</feature>
<evidence type="ECO:0000313" key="7">
    <source>
        <dbReference type="Proteomes" id="UP000694843"/>
    </source>
</evidence>
<evidence type="ECO:0000256" key="5">
    <source>
        <dbReference type="SAM" id="MobiDB-lite"/>
    </source>
</evidence>
<dbReference type="GO" id="GO:0008270">
    <property type="term" value="F:zinc ion binding"/>
    <property type="evidence" value="ECO:0007669"/>
    <property type="project" value="UniProtKB-KW"/>
</dbReference>
<dbReference type="SUPFAM" id="SSF57903">
    <property type="entry name" value="FYVE/PHD zinc finger"/>
    <property type="match status" value="1"/>
</dbReference>
<dbReference type="Gene3D" id="3.30.500.40">
    <property type="match status" value="1"/>
</dbReference>
<dbReference type="Pfam" id="PF01363">
    <property type="entry name" value="FYVE"/>
    <property type="match status" value="1"/>
</dbReference>
<dbReference type="InterPro" id="IPR000306">
    <property type="entry name" value="Znf_FYVE"/>
</dbReference>
<feature type="compositionally biased region" description="Low complexity" evidence="5">
    <location>
        <begin position="75"/>
        <end position="92"/>
    </location>
</feature>
<keyword evidence="7" id="KW-1185">Reference proteome</keyword>
<feature type="compositionally biased region" description="Low complexity" evidence="5">
    <location>
        <begin position="37"/>
        <end position="47"/>
    </location>
</feature>
<evidence type="ECO:0000256" key="4">
    <source>
        <dbReference type="PROSITE-ProRule" id="PRU00091"/>
    </source>
</evidence>
<feature type="compositionally biased region" description="Low complexity" evidence="5">
    <location>
        <begin position="899"/>
        <end position="916"/>
    </location>
</feature>
<dbReference type="Pfam" id="PF11979">
    <property type="entry name" value="SARA_C"/>
    <property type="match status" value="1"/>
</dbReference>
<keyword evidence="2 4" id="KW-0863">Zinc-finger</keyword>
<dbReference type="SMART" id="SM01422">
    <property type="entry name" value="SARA"/>
    <property type="match status" value="1"/>
</dbReference>
<dbReference type="GeneID" id="108674859"/>
<sequence length="1523" mass="163059">MEKFAIDLDKVLDDFELDEDEQVESSQFGRLQLDYSSSASNDSSIASVPTAPATNSSYKKTTPNIPGNVLGPSGGWSQPSSSSNNFPSKNASTGLYPRNDGSSSSCGMILDFDNTDDVMEDFMIPAVRSPPDGQYDDQSSAAAHHSQYGGSHHTHTGSILPNYSSPSSLQFGAASHLSSQKNHLGSTYNPTSANNSSIVNFSVDNDNVPTNSSSSLFQNFPLSQSQSSADTGSLRQVAVGASPSDNAGQDLGSISTHLSAVSTHQNATNADGLSSSRSGINGALLGVVDEGPSFSGTNESQSHSIYGISASRRIVGDGNASVLDVTNQAGSMHRPLDVVTGTLSLPGLSSRQDVGPRHPDVIEVSQHPEEDVACNEGAFAAAFDPPQEMVNQDHPEENVAQIDDAHCPEPRILPDLMTNNGELVHHRTGDDLPEPAIIAENAVTVHSSEPALVQESQSRHGIPEVANVHQTYESAVGGIPNSSKIDETLMNVDLVHAPNSACGLRSSENCASSPSAADNTKVENSESTKMDQTLAGNSAPLVPLAFNPSANVSEIELQAELSELEEEQAMLQGAYGVNSSLNENPGKCDPSPEIQKVDSYSDGVLRHGPDIIGETVDFNEDDNAVHNDLVAVHEADNLVLDSSQEAESAVDVQENMVSHNLDQSVFDLEQRSLEPRHRMESIPSIDSEVGRKHTSCDLPPAGNLLEESCSLPENCSENSAAAEPCGLDSSPSSENTAENLPVHNEDCDVGGAAVPHGYLERQILPSANDPSQPDEDAPGEGDHSASSSPIRHTPGTLVTAVYDDVQSGRRRAREPVSESVNVVGSVAPFWVPDDDACACQECGRVFTLVRRRHHCRACGRVLCAACCRDKAQLAYMDYREARVCHTCKTLMTSTEEPDSSGTESGGAASSPTGAPHSPDPNNPMEYCSRIPPPQQAGAAGENPTVMVPVGVLKREDSSSTGRSRTSVPSKQVIFSDGIRPGGDLSELDRGTGPGSPQHPPPPHRTRTGRVARMMPGTGGGRVKGDVCLLPPDGGLPPVLLQRGKGQRQEYMSSEQSPGMEIMSASSGEYPWVQEEAGGMYTLMIQRGEPLRGVEIAIASMEVSPRRRRGNLVSELGHTILTEPDGFLGSRDHGGFLYVRPTFQCLHNLPLPQPPFLFALLIHKWEAPWAKVFPLRLLLRLGAEFRYYPCPLVSTRNRKPVFSEIGHTIMNLLVDFRNYTYTIPGIQGLVVHMEDKKTTLHIPRNRYPQISKALSNSNDHVLALAANFSPDADSHLVTIENDDGQYSTQAINIHNRPRKVTGASFVVFNGALKSNSGLTAKSSIVEDGLMVQITADVMTALREALRAMKDFSISCGVTGEQPQEQVLLHWTHDDNNCNVGVKSPIDGRAMDGVPSVKVHSGTDYVSSDFLIRWTEVFIIQGESSSCGAGDVNLSRIWEGLARGFCVALTPHLAGLHAQLNTHLALRASIHHQDVGYEAGSGGCRLSASCLKSLDAELVPVIHRAAASVTHDPIVLELFFHVLQQ</sequence>
<feature type="region of interest" description="Disordered" evidence="5">
    <location>
        <begin position="37"/>
        <end position="102"/>
    </location>
</feature>
<feature type="compositionally biased region" description="Polar residues" evidence="5">
    <location>
        <begin position="507"/>
        <end position="518"/>
    </location>
</feature>
<dbReference type="PROSITE" id="PS50178">
    <property type="entry name" value="ZF_FYVE"/>
    <property type="match status" value="1"/>
</dbReference>
<dbReference type="InterPro" id="IPR013083">
    <property type="entry name" value="Znf_RING/FYVE/PHD"/>
</dbReference>
<reference evidence="8" key="1">
    <citation type="submission" date="2025-08" db="UniProtKB">
        <authorList>
            <consortium name="RefSeq"/>
        </authorList>
    </citation>
    <scope>IDENTIFICATION</scope>
    <source>
        <tissue evidence="8">Whole organism</tissue>
    </source>
</reference>
<dbReference type="InterPro" id="IPR037145">
    <property type="entry name" value="SARA_Smad-bd_sf"/>
</dbReference>
<feature type="region of interest" description="Disordered" evidence="5">
    <location>
        <begin position="507"/>
        <end position="531"/>
    </location>
</feature>
<dbReference type="GO" id="GO:0031901">
    <property type="term" value="C:early endosome membrane"/>
    <property type="evidence" value="ECO:0007669"/>
    <property type="project" value="TreeGrafter"/>
</dbReference>
<dbReference type="Gene3D" id="3.30.1360.220">
    <property type="entry name" value="Domain of unknown function (DUF3480), N-terminal subdomain"/>
    <property type="match status" value="2"/>
</dbReference>
<dbReference type="RefSeq" id="XP_018018336.1">
    <property type="nucleotide sequence ID" value="XM_018162847.2"/>
</dbReference>
<feature type="domain" description="FYVE-type" evidence="6">
    <location>
        <begin position="833"/>
        <end position="892"/>
    </location>
</feature>
<proteinExistence type="predicted"/>
<evidence type="ECO:0000256" key="2">
    <source>
        <dbReference type="ARBA" id="ARBA00022771"/>
    </source>
</evidence>
<feature type="region of interest" description="Disordered" evidence="5">
    <location>
        <begin position="892"/>
        <end position="941"/>
    </location>
</feature>
<dbReference type="PANTHER" id="PTHR46319">
    <property type="entry name" value="ZINC FINGER FYVE DOMAIN-CONTAINING PROTEIN"/>
    <property type="match status" value="1"/>
</dbReference>
<dbReference type="GO" id="GO:0016197">
    <property type="term" value="P:endosomal transport"/>
    <property type="evidence" value="ECO:0007669"/>
    <property type="project" value="TreeGrafter"/>
</dbReference>
<dbReference type="PANTHER" id="PTHR46319:SF3">
    <property type="entry name" value="ZINC FINGER FYVE DOMAIN-CONTAINING PROTEIN"/>
    <property type="match status" value="1"/>
</dbReference>
<feature type="region of interest" description="Disordered" evidence="5">
    <location>
        <begin position="714"/>
        <end position="751"/>
    </location>
</feature>
<evidence type="ECO:0000256" key="3">
    <source>
        <dbReference type="ARBA" id="ARBA00022833"/>
    </source>
</evidence>
<evidence type="ECO:0000259" key="6">
    <source>
        <dbReference type="PROSITE" id="PS50178"/>
    </source>
</evidence>
<protein>
    <submittedName>
        <fullName evidence="8">Zinc finger FYVE domain-containing protein 16</fullName>
    </submittedName>
</protein>
<feature type="compositionally biased region" description="Basic and acidic residues" evidence="5">
    <location>
        <begin position="520"/>
        <end position="529"/>
    </location>
</feature>
<dbReference type="CTD" id="44263"/>
<keyword evidence="1" id="KW-0479">Metal-binding</keyword>
<dbReference type="KEGG" id="hazt:108674859"/>
<dbReference type="Gene3D" id="3.30.40.10">
    <property type="entry name" value="Zinc/RING finger domain, C3HC4 (zinc finger)"/>
    <property type="match status" value="1"/>
</dbReference>
<dbReference type="CDD" id="cd15729">
    <property type="entry name" value="FYVE_endofin"/>
    <property type="match status" value="1"/>
</dbReference>
<dbReference type="OrthoDB" id="5872154at2759"/>
<evidence type="ECO:0000313" key="8">
    <source>
        <dbReference type="RefSeq" id="XP_018018336.1"/>
    </source>
</evidence>
<keyword evidence="3" id="KW-0862">Zinc</keyword>
<feature type="compositionally biased region" description="Polar residues" evidence="5">
    <location>
        <begin position="958"/>
        <end position="969"/>
    </location>
</feature>
<feature type="region of interest" description="Disordered" evidence="5">
    <location>
        <begin position="954"/>
        <end position="1008"/>
    </location>
</feature>
<organism evidence="7 8">
    <name type="scientific">Hyalella azteca</name>
    <name type="common">Amphipod</name>
    <dbReference type="NCBI Taxonomy" id="294128"/>
    <lineage>
        <taxon>Eukaryota</taxon>
        <taxon>Metazoa</taxon>
        <taxon>Ecdysozoa</taxon>
        <taxon>Arthropoda</taxon>
        <taxon>Crustacea</taxon>
        <taxon>Multicrustacea</taxon>
        <taxon>Malacostraca</taxon>
        <taxon>Eumalacostraca</taxon>
        <taxon>Peracarida</taxon>
        <taxon>Amphipoda</taxon>
        <taxon>Senticaudata</taxon>
        <taxon>Talitrida</taxon>
        <taxon>Talitroidea</taxon>
        <taxon>Hyalellidae</taxon>
        <taxon>Hyalella</taxon>
    </lineage>
</organism>